<feature type="region of interest" description="Disordered" evidence="5">
    <location>
        <begin position="213"/>
        <end position="233"/>
    </location>
</feature>
<gene>
    <name evidence="7" type="ORF">CSUI_010304</name>
</gene>
<evidence type="ECO:0000256" key="2">
    <source>
        <dbReference type="ARBA" id="ARBA00022771"/>
    </source>
</evidence>
<proteinExistence type="predicted"/>
<feature type="compositionally biased region" description="Polar residues" evidence="5">
    <location>
        <begin position="1"/>
        <end position="10"/>
    </location>
</feature>
<evidence type="ECO:0000256" key="1">
    <source>
        <dbReference type="ARBA" id="ARBA00022723"/>
    </source>
</evidence>
<organism evidence="7 8">
    <name type="scientific">Cystoisospora suis</name>
    <dbReference type="NCBI Taxonomy" id="483139"/>
    <lineage>
        <taxon>Eukaryota</taxon>
        <taxon>Sar</taxon>
        <taxon>Alveolata</taxon>
        <taxon>Apicomplexa</taxon>
        <taxon>Conoidasida</taxon>
        <taxon>Coccidia</taxon>
        <taxon>Eucoccidiorida</taxon>
        <taxon>Eimeriorina</taxon>
        <taxon>Sarcocystidae</taxon>
        <taxon>Cystoisospora</taxon>
    </lineage>
</organism>
<dbReference type="InterPro" id="IPR046336">
    <property type="entry name" value="Lon_prtase_N_sf"/>
</dbReference>
<dbReference type="SMART" id="SM00184">
    <property type="entry name" value="RING"/>
    <property type="match status" value="1"/>
</dbReference>
<dbReference type="Proteomes" id="UP000221165">
    <property type="component" value="Unassembled WGS sequence"/>
</dbReference>
<dbReference type="GeneID" id="94433620"/>
<feature type="compositionally biased region" description="Polar residues" evidence="5">
    <location>
        <begin position="140"/>
        <end position="154"/>
    </location>
</feature>
<feature type="non-terminal residue" evidence="7">
    <location>
        <position position="805"/>
    </location>
</feature>
<dbReference type="InterPro" id="IPR001841">
    <property type="entry name" value="Znf_RING"/>
</dbReference>
<feature type="domain" description="RING-type" evidence="6">
    <location>
        <begin position="37"/>
        <end position="75"/>
    </location>
</feature>
<dbReference type="InterPro" id="IPR015947">
    <property type="entry name" value="PUA-like_sf"/>
</dbReference>
<feature type="region of interest" description="Disordered" evidence="5">
    <location>
        <begin position="129"/>
        <end position="173"/>
    </location>
</feature>
<feature type="region of interest" description="Disordered" evidence="5">
    <location>
        <begin position="661"/>
        <end position="706"/>
    </location>
</feature>
<dbReference type="AlphaFoldDB" id="A0A2C6JC52"/>
<sequence length="805" mass="88090">MECPSVSSSKLLEGRDKELAPAGTPGEEEEVSKEFECVICMKILLAPVTTPCGHNFCKGCIDEAVSYRPCCPLCRCPLLLSGAADPTLGYTARSTLRVNTLLQQLLEQKYPKAMCARRTYEDERRREIANRGRRRMQAPSADSATPQEASQSTPDGEDNMVNGENQQPAEGRGRFPAQILTLLRIFDSSPGGGGEGGVSGDSAGVDGLAGRGGTVISPSPSSWRGNGIGGSGGGVRASRTAPLFPGEAISLHVYEENYIRLVELALQNSRTFGIVYPAPPRSVASAPCLSPSSASRKTTASKKPSVFERFLGRWSTSRSSCESGSSQSPRRSSSSLSARQAQPSTSSSSRLHTHYQFPPSGRGGETSSSLSSSPVICRPGRLSQDERQSEDAVLLSPLSSPPEYGCCVEIEQHTPLPSDTGGVTGRCLIRCICKNRFRVTKRVFLPHWSDDGREQDSSLSSSLNGRGDGEPRQGDDSSNQSTTSSSHDDTSSSSRRPQSMQESRNESRFPELNGDILSEENPEYALEVGYCEPIFDIPAQEDSASRGRNARSLSGQQQPDVLRLRGDASQDGLTRRRRIASGAPENLTGGDDERRRGERGEHEREERTLREADELERVYRQVETEWTTIPLTSVSDLAGERARVLHALAVCRRRLDGMDEDALGETPLSSSNSQLDFTREEGQGTNNSLSMKQGRDQEEAEEETREAARMKELSKQIHQHCQRRLCDICVEGLQRQLQQAGDVAQRLFASKFGRIPTLSPSRVLSPYELEKFSFFVAKVIVSGPPVRWQWFLLTGTISFESNHSQ</sequence>
<dbReference type="InterPro" id="IPR013083">
    <property type="entry name" value="Znf_RING/FYVE/PHD"/>
</dbReference>
<dbReference type="SUPFAM" id="SSF88697">
    <property type="entry name" value="PUA domain-like"/>
    <property type="match status" value="1"/>
</dbReference>
<dbReference type="Gene3D" id="3.30.40.10">
    <property type="entry name" value="Zinc/RING finger domain, C3HC4 (zinc finger)"/>
    <property type="match status" value="1"/>
</dbReference>
<dbReference type="EMBL" id="MIGC01007092">
    <property type="protein sequence ID" value="PHJ15881.1"/>
    <property type="molecule type" value="Genomic_DNA"/>
</dbReference>
<dbReference type="InterPro" id="IPR017907">
    <property type="entry name" value="Znf_RING_CS"/>
</dbReference>
<evidence type="ECO:0000256" key="4">
    <source>
        <dbReference type="PROSITE-ProRule" id="PRU00175"/>
    </source>
</evidence>
<dbReference type="SUPFAM" id="SSF57850">
    <property type="entry name" value="RING/U-box"/>
    <property type="match status" value="1"/>
</dbReference>
<dbReference type="OrthoDB" id="265776at2759"/>
<feature type="compositionally biased region" description="Polar residues" evidence="5">
    <location>
        <begin position="340"/>
        <end position="350"/>
    </location>
</feature>
<feature type="region of interest" description="Disordered" evidence="5">
    <location>
        <begin position="317"/>
        <end position="397"/>
    </location>
</feature>
<evidence type="ECO:0000313" key="7">
    <source>
        <dbReference type="EMBL" id="PHJ15881.1"/>
    </source>
</evidence>
<evidence type="ECO:0000256" key="5">
    <source>
        <dbReference type="SAM" id="MobiDB-lite"/>
    </source>
</evidence>
<dbReference type="Pfam" id="PF13923">
    <property type="entry name" value="zf-C3HC4_2"/>
    <property type="match status" value="1"/>
</dbReference>
<keyword evidence="2 4" id="KW-0863">Zinc-finger</keyword>
<protein>
    <submittedName>
        <fullName evidence="7">Zinc c3hc4 type (Ring finger) domain-containing protein</fullName>
    </submittedName>
</protein>
<feature type="region of interest" description="Disordered" evidence="5">
    <location>
        <begin position="1"/>
        <end position="27"/>
    </location>
</feature>
<dbReference type="PROSITE" id="PS50089">
    <property type="entry name" value="ZF_RING_2"/>
    <property type="match status" value="1"/>
</dbReference>
<dbReference type="PANTHER" id="PTHR23327:SF51">
    <property type="entry name" value="TRANSCRIPTIONAL REGULATOR OF YEAST FORM ADHERENCE 3"/>
    <property type="match status" value="1"/>
</dbReference>
<feature type="compositionally biased region" description="Basic and acidic residues" evidence="5">
    <location>
        <begin position="591"/>
        <end position="608"/>
    </location>
</feature>
<dbReference type="VEuPathDB" id="ToxoDB:CSUI_010304"/>
<accession>A0A2C6JC52</accession>
<comment type="caution">
    <text evidence="7">The sequence shown here is derived from an EMBL/GenBank/DDBJ whole genome shotgun (WGS) entry which is preliminary data.</text>
</comment>
<evidence type="ECO:0000259" key="6">
    <source>
        <dbReference type="PROSITE" id="PS50089"/>
    </source>
</evidence>
<dbReference type="PROSITE" id="PS00518">
    <property type="entry name" value="ZF_RING_1"/>
    <property type="match status" value="1"/>
</dbReference>
<feature type="compositionally biased region" description="Low complexity" evidence="5">
    <location>
        <begin position="317"/>
        <end position="339"/>
    </location>
</feature>
<reference evidence="7 8" key="1">
    <citation type="journal article" date="2017" name="Int. J. Parasitol.">
        <title>The genome of the protozoan parasite Cystoisospora suis and a reverse vaccinology approach to identify vaccine candidates.</title>
        <authorList>
            <person name="Palmieri N."/>
            <person name="Shrestha A."/>
            <person name="Ruttkowski B."/>
            <person name="Beck T."/>
            <person name="Vogl C."/>
            <person name="Tomley F."/>
            <person name="Blake D.P."/>
            <person name="Joachim A."/>
        </authorList>
    </citation>
    <scope>NUCLEOTIDE SEQUENCE [LARGE SCALE GENOMIC DNA]</scope>
    <source>
        <strain evidence="7 8">Wien I</strain>
    </source>
</reference>
<keyword evidence="1" id="KW-0479">Metal-binding</keyword>
<name>A0A2C6JC52_9APIC</name>
<dbReference type="RefSeq" id="XP_067917613.1">
    <property type="nucleotide sequence ID" value="XM_068070409.1"/>
</dbReference>
<dbReference type="Gene3D" id="2.30.130.40">
    <property type="entry name" value="LON domain-like"/>
    <property type="match status" value="1"/>
</dbReference>
<feature type="region of interest" description="Disordered" evidence="5">
    <location>
        <begin position="448"/>
        <end position="513"/>
    </location>
</feature>
<evidence type="ECO:0000313" key="8">
    <source>
        <dbReference type="Proteomes" id="UP000221165"/>
    </source>
</evidence>
<keyword evidence="8" id="KW-1185">Reference proteome</keyword>
<feature type="region of interest" description="Disordered" evidence="5">
    <location>
        <begin position="283"/>
        <end position="304"/>
    </location>
</feature>
<feature type="region of interest" description="Disordered" evidence="5">
    <location>
        <begin position="541"/>
        <end position="608"/>
    </location>
</feature>
<dbReference type="GO" id="GO:0008270">
    <property type="term" value="F:zinc ion binding"/>
    <property type="evidence" value="ECO:0007669"/>
    <property type="project" value="UniProtKB-KW"/>
</dbReference>
<dbReference type="PANTHER" id="PTHR23327">
    <property type="entry name" value="RING FINGER PROTEIN 127"/>
    <property type="match status" value="1"/>
</dbReference>
<feature type="compositionally biased region" description="Low complexity" evidence="5">
    <location>
        <begin position="476"/>
        <end position="485"/>
    </location>
</feature>
<dbReference type="CDD" id="cd16514">
    <property type="entry name" value="RING-HC_LONFs_rpt2"/>
    <property type="match status" value="1"/>
</dbReference>
<keyword evidence="3" id="KW-0862">Zinc</keyword>
<feature type="compositionally biased region" description="Polar residues" evidence="5">
    <location>
        <begin position="667"/>
        <end position="676"/>
    </location>
</feature>
<evidence type="ECO:0000256" key="3">
    <source>
        <dbReference type="ARBA" id="ARBA00022833"/>
    </source>
</evidence>